<keyword evidence="11" id="KW-1185">Reference proteome</keyword>
<evidence type="ECO:0000256" key="5">
    <source>
        <dbReference type="ARBA" id="ARBA00022692"/>
    </source>
</evidence>
<feature type="transmembrane region" description="Helical" evidence="8">
    <location>
        <begin position="345"/>
        <end position="367"/>
    </location>
</feature>
<feature type="transmembrane region" description="Helical" evidence="8">
    <location>
        <begin position="206"/>
        <end position="228"/>
    </location>
</feature>
<dbReference type="GO" id="GO:0010041">
    <property type="term" value="P:response to iron(III) ion"/>
    <property type="evidence" value="ECO:0007669"/>
    <property type="project" value="TreeGrafter"/>
</dbReference>
<dbReference type="STRING" id="1188229.GlitD10_1858"/>
<evidence type="ECO:0000256" key="4">
    <source>
        <dbReference type="ARBA" id="ARBA00022679"/>
    </source>
</evidence>
<dbReference type="InterPro" id="IPR038731">
    <property type="entry name" value="RgtA/B/C-like"/>
</dbReference>
<protein>
    <submittedName>
        <fullName evidence="10">Glycosyl transferase family protein</fullName>
    </submittedName>
</protein>
<evidence type="ECO:0000256" key="8">
    <source>
        <dbReference type="SAM" id="Phobius"/>
    </source>
</evidence>
<evidence type="ECO:0000256" key="3">
    <source>
        <dbReference type="ARBA" id="ARBA00022676"/>
    </source>
</evidence>
<reference evidence="10 11" key="1">
    <citation type="submission" date="2016-10" db="EMBL/GenBank/DDBJ databases">
        <title>Description of Gloeomargarita lithophora gen. nov., sp. nov., a thylakoid-bearing basal-branching cyanobacterium with intracellular carbonates, and proposal for Gloeomargaritales ord. nov.</title>
        <authorList>
            <person name="Moreira D."/>
            <person name="Tavera R."/>
            <person name="Benzerara K."/>
            <person name="Skouri-Panet F."/>
            <person name="Couradeau E."/>
            <person name="Gerard E."/>
            <person name="Loussert C."/>
            <person name="Novelo E."/>
            <person name="Zivanovic Y."/>
            <person name="Lopez-Garcia P."/>
        </authorList>
    </citation>
    <scope>NUCLEOTIDE SEQUENCE [LARGE SCALE GENOMIC DNA]</scope>
    <source>
        <strain evidence="10 11">D10</strain>
    </source>
</reference>
<keyword evidence="4 10" id="KW-0808">Transferase</keyword>
<evidence type="ECO:0000256" key="7">
    <source>
        <dbReference type="ARBA" id="ARBA00023136"/>
    </source>
</evidence>
<feature type="transmembrane region" description="Helical" evidence="8">
    <location>
        <begin position="379"/>
        <end position="398"/>
    </location>
</feature>
<evidence type="ECO:0000259" key="9">
    <source>
        <dbReference type="Pfam" id="PF13231"/>
    </source>
</evidence>
<feature type="transmembrane region" description="Helical" evidence="8">
    <location>
        <begin position="313"/>
        <end position="333"/>
    </location>
</feature>
<sequence>MRWRRWFPYLTLILWLIPLLFWRGGEQSFLPYDEGLYVWRARGMLLSGDWLVPRSWDTVHYHKPPGFYWLLAGLFHLGGLSEWVARLPAMLASMATTLFLFDLGKRLISAPAAWWGALLLNLHFVWFSYSRQATPDILTVLLGVVGVWGLLRAEEVPHRANLWRFGAGAALGLGVLFRSVMGMIPLLALLPYLWIERKRHGHLGNLWLWLGVVAGVAPTLIWLALVMLKDGWEPLRALAGFVGRAVVRTRQGNGWFYYLWNVPVQGFPWPLLVVAGVMGTPKARRSLLLGYPLVVLVGLSFISTRLPHYSLMLLPWLSLVAGVGLTRIGEMFAGRLKPRWLARNWAYGLGLVGGALVLLTTLFAPMLDERVPEATLYRWPALALGICWVLLPLCWLCRYRWRQTWPGLRVWLGLSVAGPWLALTLLGGMGLVGNYRPDVQPFLQETPLAEILARSPINFVRQGTGDEAQILLSIYTPNLGQWVPNPAALPLGSWAWVQPDFTLKPRSRYRVVGVYEGWRLVQVRGE</sequence>
<dbReference type="OrthoDB" id="517818at2"/>
<keyword evidence="2" id="KW-1003">Cell membrane</keyword>
<feature type="transmembrane region" description="Helical" evidence="8">
    <location>
        <begin position="410"/>
        <end position="432"/>
    </location>
</feature>
<dbReference type="EMBL" id="CP017675">
    <property type="protein sequence ID" value="APB34184.1"/>
    <property type="molecule type" value="Genomic_DNA"/>
</dbReference>
<comment type="subcellular location">
    <subcellularLocation>
        <location evidence="1">Cell membrane</location>
        <topology evidence="1">Multi-pass membrane protein</topology>
    </subcellularLocation>
</comment>
<dbReference type="InterPro" id="IPR050297">
    <property type="entry name" value="LipidA_mod_glycosyltrf_83"/>
</dbReference>
<evidence type="ECO:0000256" key="6">
    <source>
        <dbReference type="ARBA" id="ARBA00022989"/>
    </source>
</evidence>
<feature type="transmembrane region" description="Helical" evidence="8">
    <location>
        <begin position="107"/>
        <end position="126"/>
    </location>
</feature>
<feature type="transmembrane region" description="Helical" evidence="8">
    <location>
        <begin position="255"/>
        <end position="275"/>
    </location>
</feature>
<keyword evidence="5 8" id="KW-0812">Transmembrane</keyword>
<feature type="transmembrane region" description="Helical" evidence="8">
    <location>
        <begin position="171"/>
        <end position="194"/>
    </location>
</feature>
<feature type="transmembrane region" description="Helical" evidence="8">
    <location>
        <begin position="6"/>
        <end position="22"/>
    </location>
</feature>
<proteinExistence type="predicted"/>
<accession>A0A1J0AE38</accession>
<dbReference type="PANTHER" id="PTHR33908:SF3">
    <property type="entry name" value="UNDECAPRENYL PHOSPHATE-ALPHA-4-AMINO-4-DEOXY-L-ARABINOSE ARABINOSYL TRANSFERASE"/>
    <property type="match status" value="1"/>
</dbReference>
<dbReference type="GO" id="GO:0016763">
    <property type="term" value="F:pentosyltransferase activity"/>
    <property type="evidence" value="ECO:0007669"/>
    <property type="project" value="TreeGrafter"/>
</dbReference>
<dbReference type="GO" id="GO:0005886">
    <property type="term" value="C:plasma membrane"/>
    <property type="evidence" value="ECO:0007669"/>
    <property type="project" value="UniProtKB-SubCell"/>
</dbReference>
<dbReference type="RefSeq" id="WP_071454665.1">
    <property type="nucleotide sequence ID" value="NZ_CP017675.1"/>
</dbReference>
<name>A0A1J0AE38_9CYAN</name>
<dbReference type="GO" id="GO:0009103">
    <property type="term" value="P:lipopolysaccharide biosynthetic process"/>
    <property type="evidence" value="ECO:0007669"/>
    <property type="project" value="UniProtKB-ARBA"/>
</dbReference>
<dbReference type="AlphaFoldDB" id="A0A1J0AE38"/>
<dbReference type="KEGG" id="glt:GlitD10_1858"/>
<dbReference type="Proteomes" id="UP000180235">
    <property type="component" value="Chromosome"/>
</dbReference>
<keyword evidence="7 8" id="KW-0472">Membrane</keyword>
<evidence type="ECO:0000256" key="2">
    <source>
        <dbReference type="ARBA" id="ARBA00022475"/>
    </source>
</evidence>
<dbReference type="PANTHER" id="PTHR33908">
    <property type="entry name" value="MANNOSYLTRANSFERASE YKCB-RELATED"/>
    <property type="match status" value="1"/>
</dbReference>
<gene>
    <name evidence="10" type="ORF">GlitD10_1858</name>
</gene>
<feature type="transmembrane region" description="Helical" evidence="8">
    <location>
        <begin position="287"/>
        <end position="307"/>
    </location>
</feature>
<evidence type="ECO:0000313" key="10">
    <source>
        <dbReference type="EMBL" id="APB34184.1"/>
    </source>
</evidence>
<organism evidence="10 11">
    <name type="scientific">Gloeomargarita lithophora Alchichica-D10</name>
    <dbReference type="NCBI Taxonomy" id="1188229"/>
    <lineage>
        <taxon>Bacteria</taxon>
        <taxon>Bacillati</taxon>
        <taxon>Cyanobacteriota</taxon>
        <taxon>Cyanophyceae</taxon>
        <taxon>Gloeomargaritales</taxon>
        <taxon>Gloeomargaritaceae</taxon>
        <taxon>Gloeomargarita</taxon>
    </lineage>
</organism>
<dbReference type="Pfam" id="PF13231">
    <property type="entry name" value="PMT_2"/>
    <property type="match status" value="1"/>
</dbReference>
<evidence type="ECO:0000313" key="11">
    <source>
        <dbReference type="Proteomes" id="UP000180235"/>
    </source>
</evidence>
<keyword evidence="6 8" id="KW-1133">Transmembrane helix</keyword>
<keyword evidence="3" id="KW-0328">Glycosyltransferase</keyword>
<feature type="domain" description="Glycosyltransferase RgtA/B/C/D-like" evidence="9">
    <location>
        <begin position="62"/>
        <end position="222"/>
    </location>
</feature>
<evidence type="ECO:0000256" key="1">
    <source>
        <dbReference type="ARBA" id="ARBA00004651"/>
    </source>
</evidence>